<feature type="compositionally biased region" description="Low complexity" evidence="1">
    <location>
        <begin position="701"/>
        <end position="768"/>
    </location>
</feature>
<evidence type="ECO:0000256" key="1">
    <source>
        <dbReference type="SAM" id="MobiDB-lite"/>
    </source>
</evidence>
<feature type="non-terminal residue" evidence="2">
    <location>
        <position position="1466"/>
    </location>
</feature>
<feature type="compositionally biased region" description="Low complexity" evidence="1">
    <location>
        <begin position="904"/>
        <end position="915"/>
    </location>
</feature>
<name>A0A3S0Z9W1_ELYCH</name>
<feature type="region of interest" description="Disordered" evidence="1">
    <location>
        <begin position="1303"/>
        <end position="1378"/>
    </location>
</feature>
<feature type="non-terminal residue" evidence="2">
    <location>
        <position position="1"/>
    </location>
</feature>
<feature type="compositionally biased region" description="Polar residues" evidence="1">
    <location>
        <begin position="436"/>
        <end position="453"/>
    </location>
</feature>
<feature type="compositionally biased region" description="Polar residues" evidence="1">
    <location>
        <begin position="57"/>
        <end position="82"/>
    </location>
</feature>
<feature type="compositionally biased region" description="Low complexity" evidence="1">
    <location>
        <begin position="397"/>
        <end position="409"/>
    </location>
</feature>
<feature type="compositionally biased region" description="Basic and acidic residues" evidence="1">
    <location>
        <begin position="527"/>
        <end position="538"/>
    </location>
</feature>
<feature type="region of interest" description="Disordered" evidence="1">
    <location>
        <begin position="1035"/>
        <end position="1079"/>
    </location>
</feature>
<evidence type="ECO:0000313" key="2">
    <source>
        <dbReference type="EMBL" id="RUS74027.1"/>
    </source>
</evidence>
<feature type="compositionally biased region" description="Low complexity" evidence="1">
    <location>
        <begin position="454"/>
        <end position="481"/>
    </location>
</feature>
<feature type="compositionally biased region" description="Low complexity" evidence="1">
    <location>
        <begin position="417"/>
        <end position="429"/>
    </location>
</feature>
<feature type="compositionally biased region" description="Polar residues" evidence="1">
    <location>
        <begin position="332"/>
        <end position="358"/>
    </location>
</feature>
<proteinExistence type="predicted"/>
<evidence type="ECO:0000313" key="3">
    <source>
        <dbReference type="Proteomes" id="UP000271974"/>
    </source>
</evidence>
<feature type="region of interest" description="Disordered" evidence="1">
    <location>
        <begin position="606"/>
        <end position="645"/>
    </location>
</feature>
<organism evidence="2 3">
    <name type="scientific">Elysia chlorotica</name>
    <name type="common">Eastern emerald elysia</name>
    <name type="synonym">Sea slug</name>
    <dbReference type="NCBI Taxonomy" id="188477"/>
    <lineage>
        <taxon>Eukaryota</taxon>
        <taxon>Metazoa</taxon>
        <taxon>Spiralia</taxon>
        <taxon>Lophotrochozoa</taxon>
        <taxon>Mollusca</taxon>
        <taxon>Gastropoda</taxon>
        <taxon>Heterobranchia</taxon>
        <taxon>Euthyneura</taxon>
        <taxon>Panpulmonata</taxon>
        <taxon>Sacoglossa</taxon>
        <taxon>Placobranchoidea</taxon>
        <taxon>Plakobranchidae</taxon>
        <taxon>Elysia</taxon>
    </lineage>
</organism>
<feature type="compositionally biased region" description="Polar residues" evidence="1">
    <location>
        <begin position="1325"/>
        <end position="1357"/>
    </location>
</feature>
<feature type="compositionally biased region" description="Polar residues" evidence="1">
    <location>
        <begin position="853"/>
        <end position="862"/>
    </location>
</feature>
<accession>A0A3S0Z9W1</accession>
<feature type="compositionally biased region" description="Polar residues" evidence="1">
    <location>
        <begin position="135"/>
        <end position="145"/>
    </location>
</feature>
<feature type="compositionally biased region" description="Low complexity" evidence="1">
    <location>
        <begin position="517"/>
        <end position="526"/>
    </location>
</feature>
<feature type="compositionally biased region" description="Low complexity" evidence="1">
    <location>
        <begin position="1199"/>
        <end position="1221"/>
    </location>
</feature>
<reference evidence="2 3" key="1">
    <citation type="submission" date="2019-01" db="EMBL/GenBank/DDBJ databases">
        <title>A draft genome assembly of the solar-powered sea slug Elysia chlorotica.</title>
        <authorList>
            <person name="Cai H."/>
            <person name="Li Q."/>
            <person name="Fang X."/>
            <person name="Li J."/>
            <person name="Curtis N.E."/>
            <person name="Altenburger A."/>
            <person name="Shibata T."/>
            <person name="Feng M."/>
            <person name="Maeda T."/>
            <person name="Schwartz J.A."/>
            <person name="Shigenobu S."/>
            <person name="Lundholm N."/>
            <person name="Nishiyama T."/>
            <person name="Yang H."/>
            <person name="Hasebe M."/>
            <person name="Li S."/>
            <person name="Pierce S.K."/>
            <person name="Wang J."/>
        </authorList>
    </citation>
    <scope>NUCLEOTIDE SEQUENCE [LARGE SCALE GENOMIC DNA]</scope>
    <source>
        <strain evidence="2">EC2010</strain>
        <tissue evidence="2">Whole organism of an adult</tissue>
    </source>
</reference>
<feature type="compositionally biased region" description="Low complexity" evidence="1">
    <location>
        <begin position="625"/>
        <end position="645"/>
    </location>
</feature>
<gene>
    <name evidence="2" type="ORF">EGW08_018226</name>
</gene>
<dbReference type="EMBL" id="RQTK01000875">
    <property type="protein sequence ID" value="RUS74027.1"/>
    <property type="molecule type" value="Genomic_DNA"/>
</dbReference>
<feature type="region of interest" description="Disordered" evidence="1">
    <location>
        <begin position="840"/>
        <end position="924"/>
    </location>
</feature>
<feature type="compositionally biased region" description="Low complexity" evidence="1">
    <location>
        <begin position="156"/>
        <end position="213"/>
    </location>
</feature>
<sequence length="1466" mass="154657">KSPVRPSQSLSEITFPVSSQSPTAPTIPAATSVFTTASSTAANTTNTASQMEGSVHLAQQESQNSPGPTDTNVKATSHSQAPTKPEKEDVTEDMTGTDMQNTASIQSSTSPKPAAANIQPTHTTKEEGSKVDAVNSASAIVTQAQELPEKSVSPVTTKSDTSSVIKSSSDTSTSATTVTESLQPSTAVVSSESKTSAVVSTSSAVVTTLTPSVQTPPLTTAPGAISPAQRTISFDSHTTQSRSSPSVLTQSTMSSSTPMFQQHQAQKPPIPASTITQPTSTPSPAANSSSVSASNASSSAATVSSPSSSFSLARSSVPSETRIPPLRIRMDGSSQPQVYESLTPSSREYTRMSSSDFSTPPVRSKAEGDLKLVLRKSSDGTAELISGPSFREKKSRQSSSSSSFTSSSSIPTPMAAGSVETSSPSSGSGFTKQDLDLSSSRAGQMSQHSVPTHPQTAVPSPQSTPPSSQNAPSSLSSPSPSQNIRTLDLNTPASTSGSTGHIPKVSVYSATGTPGVSSPSLSASGSSEEKSQSRERTEPFLPGSNQYKNVTYTKSADTDVVKINVNSSRTTGEGTKKIIRSYTTDIQALERLQSTIDAVASGLSTYEPDFDGDSNSRPCSRDSRSSSASRPPSTPAASASQTISAATTPTVTAAATTSSVLATSGATLTSSPSAASPTTTTTPGLQPSPQAHPLQTGAGGQQMTLQQQQHMQQQQQQQQQQHQQHPQQLQFQQQQQQQQMMSGMSPQQQQQQQQQQRLQMPLHQSQQQMHHHQQMHQHPQPPHHQQQQQQHQQQQHQQQQQHNVSSPYLPHTGNFSQPFHRMSRPPLDLLAQVSQSALSSAGTAIPSPGAPLASQQDQQQRSPFMAEKSPSRLGPEQSPQQPYPGMMGPRPVGTSPNMANPKVGQGQPSQGYIQGQPGGPPQGQQQYMPGGMRFPPRMHHDMSGPGQQYAMPPGHPMSPTGPGGMMRQRPPHFDLSRMQRPPRGMPPQQMMGGEGMGPMRPRMPPQFMSPQHPGMPDMPMASHPMPVSPMGMGMQTSPHAMQSSPLGMQTSPHGLQSSPHGLQTSPHGMPPRPPMMSPHHQQMMQQQQQQQGVGAMPPSSYAVQTSMSGGGGGGPLASLANFHPPGHNMHSLNTSMGAPMPPHPGHPHPHHMQRPGMYPPQMMGGAARLRMMAQGGPPDAGMGPGPHFRHQVMMRGMAPHGSQPSQMSPSPQMSPHMSPQMSPNMGTQPLHHLDAMPDEKGFIVSSGMSIPGMAMDPSMAMGGKPKMQRPPHFSSGMMHGDPNSSGGFIPGQASMPPLPHMQHGAHSGGAMDGGMLGMDSGPFVPSSSVAGGGPLTSSPMSDGTGGSCSMSASQVKQEPSEDSADGSLTQGDFDLDPKSATHNELLKQLLGTGQAGRQLPTPDSEDSLPALTPEQQRQLEMIDSMPFVKETEISTPMRAGDNNNNSNSNKDFKCHFTNRSSRCIII</sequence>
<dbReference type="STRING" id="188477.A0A3S0Z9W1"/>
<feature type="region of interest" description="Disordered" evidence="1">
    <location>
        <begin position="44"/>
        <end position="548"/>
    </location>
</feature>
<feature type="compositionally biased region" description="Polar residues" evidence="1">
    <location>
        <begin position="1"/>
        <end position="24"/>
    </location>
</feature>
<feature type="compositionally biased region" description="Polar residues" evidence="1">
    <location>
        <begin position="482"/>
        <end position="499"/>
    </location>
</feature>
<feature type="compositionally biased region" description="Polar residues" evidence="1">
    <location>
        <begin position="228"/>
        <end position="265"/>
    </location>
</feature>
<feature type="compositionally biased region" description="Low complexity" evidence="1">
    <location>
        <begin position="783"/>
        <end position="802"/>
    </location>
</feature>
<feature type="compositionally biased region" description="Low complexity" evidence="1">
    <location>
        <begin position="272"/>
        <end position="319"/>
    </location>
</feature>
<dbReference type="Proteomes" id="UP000271974">
    <property type="component" value="Unassembled WGS sequence"/>
</dbReference>
<feature type="compositionally biased region" description="Low complexity" evidence="1">
    <location>
        <begin position="667"/>
        <end position="689"/>
    </location>
</feature>
<feature type="compositionally biased region" description="Polar residues" evidence="1">
    <location>
        <begin position="1035"/>
        <end position="1065"/>
    </location>
</feature>
<feature type="region of interest" description="Disordered" evidence="1">
    <location>
        <begin position="667"/>
        <end position="822"/>
    </location>
</feature>
<keyword evidence="3" id="KW-1185">Reference proteome</keyword>
<feature type="region of interest" description="Disordered" evidence="1">
    <location>
        <begin position="1198"/>
        <end position="1221"/>
    </location>
</feature>
<dbReference type="OrthoDB" id="10668014at2759"/>
<feature type="region of interest" description="Disordered" evidence="1">
    <location>
        <begin position="1"/>
        <end position="27"/>
    </location>
</feature>
<feature type="compositionally biased region" description="Basic and acidic residues" evidence="1">
    <location>
        <begin position="364"/>
        <end position="378"/>
    </location>
</feature>
<feature type="compositionally biased region" description="Gly residues" evidence="1">
    <location>
        <begin position="1306"/>
        <end position="1316"/>
    </location>
</feature>
<feature type="compositionally biased region" description="Polar residues" evidence="1">
    <location>
        <begin position="97"/>
        <end position="111"/>
    </location>
</feature>
<protein>
    <submittedName>
        <fullName evidence="2">Uncharacterized protein</fullName>
    </submittedName>
</protein>
<comment type="caution">
    <text evidence="2">The sequence shown here is derived from an EMBL/GenBank/DDBJ whole genome shotgun (WGS) entry which is preliminary data.</text>
</comment>